<protein>
    <recommendedName>
        <fullName evidence="12">Polycystin cation channel PKD1/PKD2 domain-containing protein</fullName>
    </recommendedName>
</protein>
<dbReference type="OMA" id="DYAGMAD"/>
<evidence type="ECO:0000256" key="5">
    <source>
        <dbReference type="ARBA" id="ARBA00023136"/>
    </source>
</evidence>
<feature type="compositionally biased region" description="Basic and acidic residues" evidence="6">
    <location>
        <begin position="904"/>
        <end position="916"/>
    </location>
</feature>
<evidence type="ECO:0000313" key="11">
    <source>
        <dbReference type="Proteomes" id="UP000019132"/>
    </source>
</evidence>
<evidence type="ECO:0000256" key="4">
    <source>
        <dbReference type="ARBA" id="ARBA00022989"/>
    </source>
</evidence>
<evidence type="ECO:0000256" key="6">
    <source>
        <dbReference type="SAM" id="MobiDB-lite"/>
    </source>
</evidence>
<keyword evidence="3 7" id="KW-0812">Transmembrane</keyword>
<dbReference type="HOGENOM" id="CLU_005186_0_0_1"/>
<name>K3X1Q1_GLOUD</name>
<dbReference type="EnsemblProtists" id="PYU1_T011150">
    <property type="protein sequence ID" value="PYU1_T011150"/>
    <property type="gene ID" value="PYU1_G011126"/>
</dbReference>
<feature type="domain" description="Polycystin" evidence="9">
    <location>
        <begin position="138"/>
        <end position="227"/>
    </location>
</feature>
<feature type="transmembrane region" description="Helical" evidence="7">
    <location>
        <begin position="430"/>
        <end position="454"/>
    </location>
</feature>
<accession>K3X1Q1</accession>
<dbReference type="GO" id="GO:0016020">
    <property type="term" value="C:membrane"/>
    <property type="evidence" value="ECO:0007669"/>
    <property type="project" value="UniProtKB-SubCell"/>
</dbReference>
<dbReference type="CDD" id="cd19941">
    <property type="entry name" value="TIL"/>
    <property type="match status" value="1"/>
</dbReference>
<dbReference type="PANTHER" id="PTHR10877">
    <property type="entry name" value="POLYCYSTIN FAMILY MEMBER"/>
    <property type="match status" value="1"/>
</dbReference>
<dbReference type="AlphaFoldDB" id="K3X1Q1"/>
<feature type="compositionally biased region" description="Polar residues" evidence="6">
    <location>
        <begin position="865"/>
        <end position="883"/>
    </location>
</feature>
<dbReference type="STRING" id="431595.K3X1Q1"/>
<feature type="domain" description="Polycystin cation channel PKD1/PKD2" evidence="8">
    <location>
        <begin position="437"/>
        <end position="662"/>
    </location>
</feature>
<keyword evidence="4 7" id="KW-1133">Transmembrane helix</keyword>
<dbReference type="InterPro" id="IPR046791">
    <property type="entry name" value="Polycystin_dom"/>
</dbReference>
<evidence type="ECO:0000259" key="8">
    <source>
        <dbReference type="Pfam" id="PF08016"/>
    </source>
</evidence>
<feature type="domain" description="Polycystin" evidence="9">
    <location>
        <begin position="322"/>
        <end position="420"/>
    </location>
</feature>
<dbReference type="InterPro" id="IPR051223">
    <property type="entry name" value="Polycystin"/>
</dbReference>
<reference evidence="10" key="3">
    <citation type="submission" date="2015-02" db="UniProtKB">
        <authorList>
            <consortium name="EnsemblProtists"/>
        </authorList>
    </citation>
    <scope>IDENTIFICATION</scope>
    <source>
        <strain evidence="10">DAOM BR144</strain>
    </source>
</reference>
<feature type="transmembrane region" description="Helical" evidence="7">
    <location>
        <begin position="79"/>
        <end position="96"/>
    </location>
</feature>
<feature type="transmembrane region" description="Helical" evidence="7">
    <location>
        <begin position="573"/>
        <end position="596"/>
    </location>
</feature>
<reference evidence="11" key="1">
    <citation type="journal article" date="2010" name="Genome Biol.">
        <title>Genome sequence of the necrotrophic plant pathogen Pythium ultimum reveals original pathogenicity mechanisms and effector repertoire.</title>
        <authorList>
            <person name="Levesque C.A."/>
            <person name="Brouwer H."/>
            <person name="Cano L."/>
            <person name="Hamilton J.P."/>
            <person name="Holt C."/>
            <person name="Huitema E."/>
            <person name="Raffaele S."/>
            <person name="Robideau G.P."/>
            <person name="Thines M."/>
            <person name="Win J."/>
            <person name="Zerillo M.M."/>
            <person name="Beakes G.W."/>
            <person name="Boore J.L."/>
            <person name="Busam D."/>
            <person name="Dumas B."/>
            <person name="Ferriera S."/>
            <person name="Fuerstenberg S.I."/>
            <person name="Gachon C.M."/>
            <person name="Gaulin E."/>
            <person name="Govers F."/>
            <person name="Grenville-Briggs L."/>
            <person name="Horner N."/>
            <person name="Hostetler J."/>
            <person name="Jiang R.H."/>
            <person name="Johnson J."/>
            <person name="Krajaejun T."/>
            <person name="Lin H."/>
            <person name="Meijer H.J."/>
            <person name="Moore B."/>
            <person name="Morris P."/>
            <person name="Phuntmart V."/>
            <person name="Puiu D."/>
            <person name="Shetty J."/>
            <person name="Stajich J.E."/>
            <person name="Tripathy S."/>
            <person name="Wawra S."/>
            <person name="van West P."/>
            <person name="Whitty B.R."/>
            <person name="Coutinho P.M."/>
            <person name="Henrissat B."/>
            <person name="Martin F."/>
            <person name="Thomas P.D."/>
            <person name="Tyler B.M."/>
            <person name="De Vries R.P."/>
            <person name="Kamoun S."/>
            <person name="Yandell M."/>
            <person name="Tisserat N."/>
            <person name="Buell C.R."/>
        </authorList>
    </citation>
    <scope>NUCLEOTIDE SEQUENCE</scope>
    <source>
        <strain evidence="11">DAOM:BR144</strain>
    </source>
</reference>
<reference evidence="11" key="2">
    <citation type="submission" date="2010-04" db="EMBL/GenBank/DDBJ databases">
        <authorList>
            <person name="Buell R."/>
            <person name="Hamilton J."/>
            <person name="Hostetler J."/>
        </authorList>
    </citation>
    <scope>NUCLEOTIDE SEQUENCE [LARGE SCALE GENOMIC DNA]</scope>
    <source>
        <strain evidence="11">DAOM:BR144</strain>
    </source>
</reference>
<feature type="region of interest" description="Disordered" evidence="6">
    <location>
        <begin position="861"/>
        <end position="942"/>
    </location>
</feature>
<proteinExistence type="inferred from homology"/>
<dbReference type="EMBL" id="GL376606">
    <property type="status" value="NOT_ANNOTATED_CDS"/>
    <property type="molecule type" value="Genomic_DNA"/>
</dbReference>
<dbReference type="InParanoid" id="K3X1Q1"/>
<keyword evidence="5 7" id="KW-0472">Membrane</keyword>
<dbReference type="Pfam" id="PF20519">
    <property type="entry name" value="Polycystin_dom"/>
    <property type="match status" value="2"/>
</dbReference>
<dbReference type="PANTHER" id="PTHR10877:SF183">
    <property type="entry name" value="AT14535P-RELATED"/>
    <property type="match status" value="1"/>
</dbReference>
<evidence type="ECO:0000256" key="7">
    <source>
        <dbReference type="SAM" id="Phobius"/>
    </source>
</evidence>
<evidence type="ECO:0000256" key="3">
    <source>
        <dbReference type="ARBA" id="ARBA00022692"/>
    </source>
</evidence>
<dbReference type="VEuPathDB" id="FungiDB:PYU1_G011126"/>
<dbReference type="InterPro" id="IPR013122">
    <property type="entry name" value="PKD1_2_channel"/>
</dbReference>
<organism evidence="10 11">
    <name type="scientific">Globisporangium ultimum (strain ATCC 200006 / CBS 805.95 / DAOM BR144)</name>
    <name type="common">Pythium ultimum</name>
    <dbReference type="NCBI Taxonomy" id="431595"/>
    <lineage>
        <taxon>Eukaryota</taxon>
        <taxon>Sar</taxon>
        <taxon>Stramenopiles</taxon>
        <taxon>Oomycota</taxon>
        <taxon>Peronosporomycetes</taxon>
        <taxon>Pythiales</taxon>
        <taxon>Pythiaceae</taxon>
        <taxon>Globisporangium</taxon>
    </lineage>
</organism>
<evidence type="ECO:0000256" key="2">
    <source>
        <dbReference type="ARBA" id="ARBA00007200"/>
    </source>
</evidence>
<evidence type="ECO:0000313" key="10">
    <source>
        <dbReference type="EnsemblProtists" id="PYU1_T011150"/>
    </source>
</evidence>
<comment type="subcellular location">
    <subcellularLocation>
        <location evidence="1">Membrane</location>
        <topology evidence="1">Multi-pass membrane protein</topology>
    </subcellularLocation>
</comment>
<feature type="transmembrane region" description="Helical" evidence="7">
    <location>
        <begin position="634"/>
        <end position="656"/>
    </location>
</feature>
<evidence type="ECO:0000256" key="1">
    <source>
        <dbReference type="ARBA" id="ARBA00004141"/>
    </source>
</evidence>
<dbReference type="Proteomes" id="UP000019132">
    <property type="component" value="Unassembled WGS sequence"/>
</dbReference>
<feature type="transmembrane region" description="Helical" evidence="7">
    <location>
        <begin position="532"/>
        <end position="552"/>
    </location>
</feature>
<comment type="similarity">
    <text evidence="2">Belongs to the polycystin family.</text>
</comment>
<evidence type="ECO:0008006" key="12">
    <source>
        <dbReference type="Google" id="ProtNLM"/>
    </source>
</evidence>
<feature type="transmembrane region" description="Helical" evidence="7">
    <location>
        <begin position="475"/>
        <end position="497"/>
    </location>
</feature>
<evidence type="ECO:0000259" key="9">
    <source>
        <dbReference type="Pfam" id="PF20519"/>
    </source>
</evidence>
<keyword evidence="11" id="KW-1185">Reference proteome</keyword>
<dbReference type="Pfam" id="PF08016">
    <property type="entry name" value="PKD_channel"/>
    <property type="match status" value="1"/>
</dbReference>
<dbReference type="Gene3D" id="1.10.287.70">
    <property type="match status" value="1"/>
</dbReference>
<dbReference type="eggNOG" id="KOG3599">
    <property type="taxonomic scope" value="Eukaryota"/>
</dbReference>
<sequence length="942" mass="103697">MKRQVNSDATAARDDDDGAYGDLHKKSAELLVATMTASGISLQPTTMGTSATSLRHDDDVDKSKRISKTPVPFGSLTEAFGYLVFLVVFLLATCVLDDREQPFYFANRIKSALVQQPFLAASTLAGQADSGSVQKKFPDIQDQNDVWAFLEGPFMDVLYGTEDNEDSTTTTGMVLSYNRALGGVRLRTLRMKPDSCPVLSQIPEYASIVPYCYGSFTSSNQQRDGYGPIGNSNAIIAALAFAFAQDLFAGGKATSKTYADLQVCYSDCARTCGDHFGVDRFRYVSDCTQQCGIHCKCIYEQPPGFTLCTDPNGGNGALPTAEYAYNWSSATESHALPVHGVTGTSYPGSGYIVDLSSSSSGSSGNGTLARETLMELRQDRYVDLATRALVVDVTLFNAYAQLFNLVQFVVEFPPTGGAFVRFSDDVLHPFRYSSASTARIVLECLLIVYVAMRWKTMLQGMHADGSAWKYLRRSLWHCVTCSFVAVFTALAGLRLYLLDQAYGTLSGHVASEIDTASLDAIPNLQVLARLSYAENVLSSVTAALVWLQFVQYTQMSRRMCLLLRMLRRAAMDLVWFALYFFVCICAFAQVGFLLFGLRVRQFRSLGVAIVTLLQGVAGDLAYDDMADAHRVLGPLFYIAFYLLLLLILLNVFLAILNDAYVQTLAEQEEDEDTDELEGDDGDHNVQSTARRNLEQLRKYPFSKGVVHALRLLLVELKYAIYELHTGRKPNVTKVDPLGIVPHEHNGAASVSSAGTTSSRKWTRRMKHHVDRQLAAHVDDRVRDALVLKDAELASVRATMDKDIAERLEVLVESNRAKTQRMHDMESLLGSIESLCAKLITDTAYLREDDDNDDQRALAASRRKVLSSSGRRTSPASGASSLTRRANGAMPRPQSLSAALRSAHGRMDGNGEEEKRGNKSVGRGSSKRLVRKGTNEDIEEITL</sequence>